<keyword evidence="1" id="KW-1133">Transmembrane helix</keyword>
<dbReference type="InterPro" id="IPR025889">
    <property type="entry name" value="GSP17M-like_dom"/>
</dbReference>
<organism evidence="3 4">
    <name type="scientific">Raineyella fluvialis</name>
    <dbReference type="NCBI Taxonomy" id="2662261"/>
    <lineage>
        <taxon>Bacteria</taxon>
        <taxon>Bacillati</taxon>
        <taxon>Actinomycetota</taxon>
        <taxon>Actinomycetes</taxon>
        <taxon>Propionibacteriales</taxon>
        <taxon>Propionibacteriaceae</taxon>
        <taxon>Raineyella</taxon>
    </lineage>
</organism>
<dbReference type="KEGG" id="rain:Rai3103_11335"/>
<evidence type="ECO:0000259" key="2">
    <source>
        <dbReference type="Pfam" id="PF11181"/>
    </source>
</evidence>
<feature type="transmembrane region" description="Helical" evidence="1">
    <location>
        <begin position="97"/>
        <end position="122"/>
    </location>
</feature>
<evidence type="ECO:0000256" key="1">
    <source>
        <dbReference type="SAM" id="Phobius"/>
    </source>
</evidence>
<dbReference type="RefSeq" id="WP_153572695.1">
    <property type="nucleotide sequence ID" value="NZ_CP045725.1"/>
</dbReference>
<accession>A0A5Q2FIH7</accession>
<dbReference type="Proteomes" id="UP000386847">
    <property type="component" value="Chromosome"/>
</dbReference>
<keyword evidence="4" id="KW-1185">Reference proteome</keyword>
<sequence>MPGPYGRLGSPFELQFPQSLATYTSYAEAQRAVDYLSDRHFPVQNLAIVGTDLRSVERVTGRRDWVSVVNRGLANGLSIGLLFGIMAMIFYPPQSNLYLLAAIGVGVGVLISVVFGLIGYAFTRGKRDFTSISQTFATRYEVLCEHKVSMKARELLAEMPGGRRPDFRGPIG</sequence>
<dbReference type="EMBL" id="CP045725">
    <property type="protein sequence ID" value="QGF24166.1"/>
    <property type="molecule type" value="Genomic_DNA"/>
</dbReference>
<reference evidence="3 4" key="1">
    <citation type="submission" date="2019-10" db="EMBL/GenBank/DDBJ databases">
        <title>Genomic analysis of Raineyella sp. CBA3103.</title>
        <authorList>
            <person name="Roh S.W."/>
        </authorList>
    </citation>
    <scope>NUCLEOTIDE SEQUENCE [LARGE SCALE GENOMIC DNA]</scope>
    <source>
        <strain evidence="3 4">CBA3103</strain>
    </source>
</reference>
<proteinExistence type="predicted"/>
<feature type="domain" description="General stress protein 17M-like" evidence="2">
    <location>
        <begin position="19"/>
        <end position="86"/>
    </location>
</feature>
<evidence type="ECO:0000313" key="3">
    <source>
        <dbReference type="EMBL" id="QGF24166.1"/>
    </source>
</evidence>
<evidence type="ECO:0000313" key="4">
    <source>
        <dbReference type="Proteomes" id="UP000386847"/>
    </source>
</evidence>
<protein>
    <recommendedName>
        <fullName evidence="2">General stress protein 17M-like domain-containing protein</fullName>
    </recommendedName>
</protein>
<dbReference type="Pfam" id="PF11181">
    <property type="entry name" value="YflT"/>
    <property type="match status" value="1"/>
</dbReference>
<keyword evidence="1" id="KW-0472">Membrane</keyword>
<gene>
    <name evidence="3" type="ORF">Rai3103_11335</name>
</gene>
<dbReference type="AlphaFoldDB" id="A0A5Q2FIH7"/>
<keyword evidence="1" id="KW-0812">Transmembrane</keyword>
<name>A0A5Q2FIH7_9ACTN</name>
<feature type="transmembrane region" description="Helical" evidence="1">
    <location>
        <begin position="72"/>
        <end position="91"/>
    </location>
</feature>